<feature type="transmembrane region" description="Helical" evidence="12">
    <location>
        <begin position="113"/>
        <end position="140"/>
    </location>
</feature>
<keyword evidence="9" id="KW-0406">Ion transport</keyword>
<keyword evidence="8" id="KW-0915">Sodium</keyword>
<dbReference type="InterPro" id="IPR038377">
    <property type="entry name" value="Na/Glc_symporter_sf"/>
</dbReference>
<feature type="transmembrane region" description="Helical" evidence="12">
    <location>
        <begin position="183"/>
        <end position="201"/>
    </location>
</feature>
<dbReference type="Pfam" id="PF00474">
    <property type="entry name" value="SSF"/>
    <property type="match status" value="1"/>
</dbReference>
<keyword evidence="7 12" id="KW-1133">Transmembrane helix</keyword>
<feature type="transmembrane region" description="Helical" evidence="12">
    <location>
        <begin position="430"/>
        <end position="448"/>
    </location>
</feature>
<dbReference type="RefSeq" id="WP_380061490.1">
    <property type="nucleotide sequence ID" value="NZ_JBHSEI010000006.1"/>
</dbReference>
<accession>A0ABV9IAL3</accession>
<name>A0ABV9IAL3_9DEIO</name>
<dbReference type="Proteomes" id="UP001595952">
    <property type="component" value="Unassembled WGS sequence"/>
</dbReference>
<evidence type="ECO:0000256" key="10">
    <source>
        <dbReference type="ARBA" id="ARBA00023136"/>
    </source>
</evidence>
<dbReference type="PROSITE" id="PS50283">
    <property type="entry name" value="NA_SOLUT_SYMP_3"/>
    <property type="match status" value="1"/>
</dbReference>
<feature type="transmembrane region" description="Helical" evidence="12">
    <location>
        <begin position="324"/>
        <end position="353"/>
    </location>
</feature>
<evidence type="ECO:0000256" key="7">
    <source>
        <dbReference type="ARBA" id="ARBA00022989"/>
    </source>
</evidence>
<dbReference type="EMBL" id="JBHSEI010000006">
    <property type="protein sequence ID" value="MFC4638479.1"/>
    <property type="molecule type" value="Genomic_DNA"/>
</dbReference>
<feature type="transmembrane region" description="Helical" evidence="12">
    <location>
        <begin position="399"/>
        <end position="423"/>
    </location>
</feature>
<evidence type="ECO:0000256" key="4">
    <source>
        <dbReference type="ARBA" id="ARBA00022475"/>
    </source>
</evidence>
<dbReference type="NCBIfam" id="TIGR00813">
    <property type="entry name" value="sss"/>
    <property type="match status" value="1"/>
</dbReference>
<dbReference type="CDD" id="cd11480">
    <property type="entry name" value="SLC5sbd_u4"/>
    <property type="match status" value="1"/>
</dbReference>
<evidence type="ECO:0000313" key="13">
    <source>
        <dbReference type="EMBL" id="MFC4638479.1"/>
    </source>
</evidence>
<gene>
    <name evidence="13" type="ORF">ACFO0D_08975</name>
</gene>
<comment type="similarity">
    <text evidence="2 11">Belongs to the sodium:solute symporter (SSF) (TC 2.A.21) family.</text>
</comment>
<evidence type="ECO:0000256" key="6">
    <source>
        <dbReference type="ARBA" id="ARBA00022847"/>
    </source>
</evidence>
<sequence length="528" mass="55922">MTFLLAALIVAITLGITFWASKRNTSASDFYVAGGRISATQNGIAIAGDYMSAASFLGITGLIALNGYDGFMYSVGWFIAYLTVLFIVAEPLRNLGKYTLADMLVYRLKDPKVRFYAALSTITVSTFYMIAQVVGAGSLISLLSGGVLTPQVAIPLVGVLMIIYVVVGGMLATTWVQIIKAMLLMFATIVMTLFILARFGFSFSNLLGQVEAKNGVEFLGAGVKYKNPLDLISLCLALVLGTAGLPHILVRFFTVPTAQDARKSVVWAMVLIGAFYVMTAFMGNAANVLVGKERIVEANAAGNMAAPLLAQYLFGGPGTAGGEFGLAFVTAVAFATILAVVAGLTIAASTSFTHDIYNGVLRGGQATEKQQFRVARMATVAVGIVAILLGLLAQNQNVAFLVALAFALAASANLPVILYTLFWRRFNATGAVWGIVGGLVVTLALIAISPNIMGIDPPEKTTGRHPIQREAIFKLENPGIYSIPAGFALAALGTLLGRRREDDERAFEDMQFRAYTGAGTDGTVAAHD</sequence>
<organism evidence="13 14">
    <name type="scientific">Deinococcus hohokamensis</name>
    <dbReference type="NCBI Taxonomy" id="309883"/>
    <lineage>
        <taxon>Bacteria</taxon>
        <taxon>Thermotogati</taxon>
        <taxon>Deinococcota</taxon>
        <taxon>Deinococci</taxon>
        <taxon>Deinococcales</taxon>
        <taxon>Deinococcaceae</taxon>
        <taxon>Deinococcus</taxon>
    </lineage>
</organism>
<evidence type="ECO:0000256" key="1">
    <source>
        <dbReference type="ARBA" id="ARBA00004651"/>
    </source>
</evidence>
<keyword evidence="4" id="KW-1003">Cell membrane</keyword>
<protein>
    <submittedName>
        <fullName evidence="13">Cation acetate symporter</fullName>
    </submittedName>
</protein>
<feature type="transmembrane region" description="Helical" evidence="12">
    <location>
        <begin position="479"/>
        <end position="497"/>
    </location>
</feature>
<keyword evidence="6" id="KW-0769">Symport</keyword>
<feature type="transmembrane region" description="Helical" evidence="12">
    <location>
        <begin position="265"/>
        <end position="283"/>
    </location>
</feature>
<keyword evidence="10 12" id="KW-0472">Membrane</keyword>
<comment type="caution">
    <text evidence="13">The sequence shown here is derived from an EMBL/GenBank/DDBJ whole genome shotgun (WGS) entry which is preliminary data.</text>
</comment>
<feature type="transmembrane region" description="Helical" evidence="12">
    <location>
        <begin position="231"/>
        <end position="253"/>
    </location>
</feature>
<evidence type="ECO:0000256" key="5">
    <source>
        <dbReference type="ARBA" id="ARBA00022692"/>
    </source>
</evidence>
<evidence type="ECO:0000256" key="2">
    <source>
        <dbReference type="ARBA" id="ARBA00006434"/>
    </source>
</evidence>
<keyword evidence="5 12" id="KW-0812">Transmembrane</keyword>
<proteinExistence type="inferred from homology"/>
<evidence type="ECO:0000256" key="8">
    <source>
        <dbReference type="ARBA" id="ARBA00023053"/>
    </source>
</evidence>
<evidence type="ECO:0000256" key="11">
    <source>
        <dbReference type="RuleBase" id="RU362091"/>
    </source>
</evidence>
<dbReference type="InterPro" id="IPR050277">
    <property type="entry name" value="Sodium:Solute_Symporter"/>
</dbReference>
<feature type="transmembrane region" description="Helical" evidence="12">
    <location>
        <begin position="374"/>
        <end position="393"/>
    </location>
</feature>
<keyword evidence="14" id="KW-1185">Reference proteome</keyword>
<comment type="subcellular location">
    <subcellularLocation>
        <location evidence="1">Cell membrane</location>
        <topology evidence="1">Multi-pass membrane protein</topology>
    </subcellularLocation>
</comment>
<dbReference type="Gene3D" id="1.20.1730.10">
    <property type="entry name" value="Sodium/glucose cotransporter"/>
    <property type="match status" value="1"/>
</dbReference>
<evidence type="ECO:0000256" key="12">
    <source>
        <dbReference type="SAM" id="Phobius"/>
    </source>
</evidence>
<evidence type="ECO:0000313" key="14">
    <source>
        <dbReference type="Proteomes" id="UP001595952"/>
    </source>
</evidence>
<reference evidence="14" key="1">
    <citation type="journal article" date="2019" name="Int. J. Syst. Evol. Microbiol.">
        <title>The Global Catalogue of Microorganisms (GCM) 10K type strain sequencing project: providing services to taxonomists for standard genome sequencing and annotation.</title>
        <authorList>
            <consortium name="The Broad Institute Genomics Platform"/>
            <consortium name="The Broad Institute Genome Sequencing Center for Infectious Disease"/>
            <person name="Wu L."/>
            <person name="Ma J."/>
        </authorList>
    </citation>
    <scope>NUCLEOTIDE SEQUENCE [LARGE SCALE GENOMIC DNA]</scope>
    <source>
        <strain evidence="14">CCUG 55995</strain>
    </source>
</reference>
<dbReference type="PROSITE" id="PS00457">
    <property type="entry name" value="NA_SOLUT_SYMP_2"/>
    <property type="match status" value="1"/>
</dbReference>
<evidence type="ECO:0000256" key="9">
    <source>
        <dbReference type="ARBA" id="ARBA00023065"/>
    </source>
</evidence>
<feature type="transmembrane region" description="Helical" evidence="12">
    <location>
        <begin position="71"/>
        <end position="92"/>
    </location>
</feature>
<feature type="transmembrane region" description="Helical" evidence="12">
    <location>
        <begin position="152"/>
        <end position="176"/>
    </location>
</feature>
<dbReference type="InterPro" id="IPR018212">
    <property type="entry name" value="Na/solute_symporter_CS"/>
</dbReference>
<dbReference type="InterPro" id="IPR001734">
    <property type="entry name" value="Na/solute_symporter"/>
</dbReference>
<keyword evidence="3" id="KW-0813">Transport</keyword>
<evidence type="ECO:0000256" key="3">
    <source>
        <dbReference type="ARBA" id="ARBA00022448"/>
    </source>
</evidence>
<dbReference type="PANTHER" id="PTHR48086:SF6">
    <property type="entry name" value="CATION_ACETATE SYMPORTER ACTP"/>
    <property type="match status" value="1"/>
</dbReference>
<dbReference type="PANTHER" id="PTHR48086">
    <property type="entry name" value="SODIUM/PROLINE SYMPORTER-RELATED"/>
    <property type="match status" value="1"/>
</dbReference>